<dbReference type="Proteomes" id="UP000215459">
    <property type="component" value="Unassembled WGS sequence"/>
</dbReference>
<keyword evidence="3" id="KW-1185">Reference proteome</keyword>
<feature type="transmembrane region" description="Helical" evidence="1">
    <location>
        <begin position="87"/>
        <end position="106"/>
    </location>
</feature>
<gene>
    <name evidence="2" type="ORF">CHM34_13325</name>
</gene>
<proteinExistence type="predicted"/>
<evidence type="ECO:0000313" key="3">
    <source>
        <dbReference type="Proteomes" id="UP000215459"/>
    </source>
</evidence>
<comment type="caution">
    <text evidence="2">The sequence shown here is derived from an EMBL/GenBank/DDBJ whole genome shotgun (WGS) entry which is preliminary data.</text>
</comment>
<evidence type="ECO:0008006" key="4">
    <source>
        <dbReference type="Google" id="ProtNLM"/>
    </source>
</evidence>
<keyword evidence="1" id="KW-0472">Membrane</keyword>
<dbReference type="EMBL" id="NOWF01000008">
    <property type="protein sequence ID" value="OYD06917.1"/>
    <property type="molecule type" value="Genomic_DNA"/>
</dbReference>
<protein>
    <recommendedName>
        <fullName evidence="4">DUF4181 domain-containing protein</fullName>
    </recommendedName>
</protein>
<name>A0A235B4U9_9BACL</name>
<keyword evidence="1" id="KW-0812">Transmembrane</keyword>
<keyword evidence="1" id="KW-1133">Transmembrane helix</keyword>
<organism evidence="2 3">
    <name type="scientific">Paludifilum halophilum</name>
    <dbReference type="NCBI Taxonomy" id="1642702"/>
    <lineage>
        <taxon>Bacteria</taxon>
        <taxon>Bacillati</taxon>
        <taxon>Bacillota</taxon>
        <taxon>Bacilli</taxon>
        <taxon>Bacillales</taxon>
        <taxon>Thermoactinomycetaceae</taxon>
        <taxon>Paludifilum</taxon>
    </lineage>
</organism>
<feature type="transmembrane region" description="Helical" evidence="1">
    <location>
        <begin position="48"/>
        <end position="66"/>
    </location>
</feature>
<accession>A0A235B4U9</accession>
<evidence type="ECO:0000313" key="2">
    <source>
        <dbReference type="EMBL" id="OYD06917.1"/>
    </source>
</evidence>
<sequence length="108" mass="12986">MFNGLYTKLKKNFGKNTPYLVLYLIIFIALNIFVFISLITYISINDPFYILSFIVFLTLKYILDMWDKRKNNYHDKLKRIPIIKKVYICYVILSSIVLFYFLMRVFGA</sequence>
<reference evidence="2 3" key="1">
    <citation type="submission" date="2017-07" db="EMBL/GenBank/DDBJ databases">
        <title>The genome sequence of Paludifilum halophilum highlights mechanisms for microbial adaptation to high salt environemnts.</title>
        <authorList>
            <person name="Belbahri L."/>
        </authorList>
    </citation>
    <scope>NUCLEOTIDE SEQUENCE [LARGE SCALE GENOMIC DNA]</scope>
    <source>
        <strain evidence="2 3">DSM 102817</strain>
    </source>
</reference>
<feature type="transmembrane region" description="Helical" evidence="1">
    <location>
        <begin position="20"/>
        <end position="42"/>
    </location>
</feature>
<evidence type="ECO:0000256" key="1">
    <source>
        <dbReference type="SAM" id="Phobius"/>
    </source>
</evidence>
<dbReference type="AlphaFoldDB" id="A0A235B4U9"/>